<dbReference type="InterPro" id="IPR051543">
    <property type="entry name" value="Serine_Peptidase_S9A"/>
</dbReference>
<name>A0AA37RY63_9GAMM</name>
<evidence type="ECO:0000256" key="2">
    <source>
        <dbReference type="ARBA" id="ARBA00022670"/>
    </source>
</evidence>
<dbReference type="Proteomes" id="UP001161422">
    <property type="component" value="Unassembled WGS sequence"/>
</dbReference>
<dbReference type="InterPro" id="IPR002470">
    <property type="entry name" value="Peptidase_S9A"/>
</dbReference>
<dbReference type="PANTHER" id="PTHR11757:SF19">
    <property type="entry name" value="PROLYL ENDOPEPTIDASE-LIKE"/>
    <property type="match status" value="1"/>
</dbReference>
<reference evidence="7" key="2">
    <citation type="submission" date="2023-01" db="EMBL/GenBank/DDBJ databases">
        <title>Draft genome sequence of Paraferrimonas sedimenticola strain NBRC 101628.</title>
        <authorList>
            <person name="Sun Q."/>
            <person name="Mori K."/>
        </authorList>
    </citation>
    <scope>NUCLEOTIDE SEQUENCE</scope>
    <source>
        <strain evidence="7">NBRC 101628</strain>
    </source>
</reference>
<dbReference type="GO" id="GO:0004252">
    <property type="term" value="F:serine-type endopeptidase activity"/>
    <property type="evidence" value="ECO:0007669"/>
    <property type="project" value="InterPro"/>
</dbReference>
<dbReference type="PANTHER" id="PTHR11757">
    <property type="entry name" value="PROTEASE FAMILY S9A OLIGOPEPTIDASE"/>
    <property type="match status" value="1"/>
</dbReference>
<protein>
    <submittedName>
        <fullName evidence="7">Oligopeptidase B</fullName>
    </submittedName>
</protein>
<organism evidence="7 8">
    <name type="scientific">Paraferrimonas sedimenticola</name>
    <dbReference type="NCBI Taxonomy" id="375674"/>
    <lineage>
        <taxon>Bacteria</taxon>
        <taxon>Pseudomonadati</taxon>
        <taxon>Pseudomonadota</taxon>
        <taxon>Gammaproteobacteria</taxon>
        <taxon>Alteromonadales</taxon>
        <taxon>Ferrimonadaceae</taxon>
        <taxon>Paraferrimonas</taxon>
    </lineage>
</organism>
<dbReference type="Pfam" id="PF00326">
    <property type="entry name" value="Peptidase_S9"/>
    <property type="match status" value="1"/>
</dbReference>
<keyword evidence="4" id="KW-0720">Serine protease</keyword>
<dbReference type="AlphaFoldDB" id="A0AA37RY63"/>
<evidence type="ECO:0000256" key="1">
    <source>
        <dbReference type="ARBA" id="ARBA00005228"/>
    </source>
</evidence>
<comment type="similarity">
    <text evidence="1">Belongs to the peptidase S9A family.</text>
</comment>
<dbReference type="FunFam" id="3.40.50.1820:FF:000005">
    <property type="entry name" value="Prolyl endopeptidase"/>
    <property type="match status" value="1"/>
</dbReference>
<evidence type="ECO:0000256" key="3">
    <source>
        <dbReference type="ARBA" id="ARBA00022801"/>
    </source>
</evidence>
<dbReference type="SUPFAM" id="SSF53474">
    <property type="entry name" value="alpha/beta-Hydrolases"/>
    <property type="match status" value="1"/>
</dbReference>
<dbReference type="Gene3D" id="2.130.10.120">
    <property type="entry name" value="Prolyl oligopeptidase, N-terminal domain"/>
    <property type="match status" value="1"/>
</dbReference>
<feature type="domain" description="Peptidase S9 prolyl oligopeptidase catalytic" evidence="5">
    <location>
        <begin position="478"/>
        <end position="692"/>
    </location>
</feature>
<feature type="domain" description="Peptidase S9A N-terminal" evidence="6">
    <location>
        <begin position="14"/>
        <end position="416"/>
    </location>
</feature>
<keyword evidence="2" id="KW-0645">Protease</keyword>
<evidence type="ECO:0000259" key="6">
    <source>
        <dbReference type="Pfam" id="PF02897"/>
    </source>
</evidence>
<reference evidence="7" key="1">
    <citation type="journal article" date="2014" name="Int. J. Syst. Evol. Microbiol.">
        <title>Complete genome sequence of Corynebacterium casei LMG S-19264T (=DSM 44701T), isolated from a smear-ripened cheese.</title>
        <authorList>
            <consortium name="US DOE Joint Genome Institute (JGI-PGF)"/>
            <person name="Walter F."/>
            <person name="Albersmeier A."/>
            <person name="Kalinowski J."/>
            <person name="Ruckert C."/>
        </authorList>
    </citation>
    <scope>NUCLEOTIDE SEQUENCE</scope>
    <source>
        <strain evidence="7">NBRC 101628</strain>
    </source>
</reference>
<dbReference type="InterPro" id="IPR001375">
    <property type="entry name" value="Peptidase_S9_cat"/>
</dbReference>
<evidence type="ECO:0000313" key="7">
    <source>
        <dbReference type="EMBL" id="GLP97109.1"/>
    </source>
</evidence>
<sequence>MSEKKAAAEKISAPVAKKIPHKLEAHGDVRIDNYYWMRDDARTDAEVLAHLEAENAYAKQMLSPMADLQKSLVEELIGRVEKDDSSVPVLVRGYYYQSRYSGDSEYPVYVRRKGSEDGPEEVLLDGNEMAKGHEYFNIGSFAVSTNNELMAYSTDTLSRRIYTIEFKNLSSGEKLNDKLEGTSGQIVWANDNATVYYIKKDPQTLLGYQVYRHKLGTPQADDELVYEESDSTFYTYLGKTKDDSVIYIFHDHTTKTGASILDANDSSQPLKLFHPIEEGLEYDFEKLGDTYYVRTNWNAKNFRLMKVHQSKTADKSAWEEVIAHRDDVYLQNFTLFNDHLVVQEKEMGQGRLLVTQMSTGKTQTIAFDDEVFVANLAGGNGNLDATAVRIGYSSPTTPSSIYDVDLNTLSKTLKKQDKVLGDFDPANYKAERIFVTARDGAKVPVTLRYRKELFKKDGTNPLYQYGYGSYGTTIEPYFSDSWLSLMDRGFVVAIAHIRGSQMLGRPWYEDGKMFNKINTFNDFIDVTKGLVEQKYGDEKRVYMAGGSAGGLLMGAVMNMSPELYHGVAAHVPFVDVVTTMSDPSIPLTTNEYSEWGNPANEDSYKYMLSYSPYDQVEAKAYPHTLVTTGLHDSQVQYFEPMKWVAKLRELKTDDNMLVFDTDMEAGHGGASGRFKRFEKRAQEYAFFIHLANQKL</sequence>
<evidence type="ECO:0000259" key="5">
    <source>
        <dbReference type="Pfam" id="PF00326"/>
    </source>
</evidence>
<dbReference type="EMBL" id="BSNC01000005">
    <property type="protein sequence ID" value="GLP97109.1"/>
    <property type="molecule type" value="Genomic_DNA"/>
</dbReference>
<gene>
    <name evidence="7" type="ORF">GCM10007895_24150</name>
</gene>
<dbReference type="Pfam" id="PF02897">
    <property type="entry name" value="Peptidase_S9_N"/>
    <property type="match status" value="1"/>
</dbReference>
<dbReference type="SUPFAM" id="SSF50993">
    <property type="entry name" value="Peptidase/esterase 'gauge' domain"/>
    <property type="match status" value="1"/>
</dbReference>
<keyword evidence="3" id="KW-0378">Hydrolase</keyword>
<evidence type="ECO:0000256" key="4">
    <source>
        <dbReference type="ARBA" id="ARBA00022825"/>
    </source>
</evidence>
<keyword evidence="8" id="KW-1185">Reference proteome</keyword>
<accession>A0AA37RY63</accession>
<comment type="caution">
    <text evidence="7">The sequence shown here is derived from an EMBL/GenBank/DDBJ whole genome shotgun (WGS) entry which is preliminary data.</text>
</comment>
<evidence type="ECO:0000313" key="8">
    <source>
        <dbReference type="Proteomes" id="UP001161422"/>
    </source>
</evidence>
<dbReference type="PRINTS" id="PR00862">
    <property type="entry name" value="PROLIGOPTASE"/>
</dbReference>
<proteinExistence type="inferred from homology"/>
<dbReference type="GO" id="GO:0006508">
    <property type="term" value="P:proteolysis"/>
    <property type="evidence" value="ECO:0007669"/>
    <property type="project" value="UniProtKB-KW"/>
</dbReference>
<dbReference type="Gene3D" id="3.40.50.1820">
    <property type="entry name" value="alpha/beta hydrolase"/>
    <property type="match status" value="1"/>
</dbReference>
<dbReference type="InterPro" id="IPR023302">
    <property type="entry name" value="Pept_S9A_N"/>
</dbReference>
<dbReference type="InterPro" id="IPR029058">
    <property type="entry name" value="AB_hydrolase_fold"/>
</dbReference>